<proteinExistence type="inferred from homology"/>
<keyword evidence="7" id="KW-1185">Reference proteome</keyword>
<dbReference type="OrthoDB" id="9802264at2"/>
<evidence type="ECO:0000256" key="2">
    <source>
        <dbReference type="ARBA" id="ARBA00022448"/>
    </source>
</evidence>
<dbReference type="InterPro" id="IPR017871">
    <property type="entry name" value="ABC_transporter-like_CS"/>
</dbReference>
<evidence type="ECO:0000256" key="1">
    <source>
        <dbReference type="ARBA" id="ARBA00005417"/>
    </source>
</evidence>
<dbReference type="GO" id="GO:0016887">
    <property type="term" value="F:ATP hydrolysis activity"/>
    <property type="evidence" value="ECO:0007669"/>
    <property type="project" value="InterPro"/>
</dbReference>
<dbReference type="InterPro" id="IPR050166">
    <property type="entry name" value="ABC_transporter_ATP-bind"/>
</dbReference>
<accession>A0A220VBE0</accession>
<name>A0A220VBE0_9GAMM</name>
<dbReference type="SMART" id="SM00382">
    <property type="entry name" value="AAA"/>
    <property type="match status" value="1"/>
</dbReference>
<evidence type="ECO:0000259" key="5">
    <source>
        <dbReference type="PROSITE" id="PS50893"/>
    </source>
</evidence>
<dbReference type="PROSITE" id="PS50893">
    <property type="entry name" value="ABC_TRANSPORTER_2"/>
    <property type="match status" value="1"/>
</dbReference>
<dbReference type="PROSITE" id="PS00211">
    <property type="entry name" value="ABC_TRANSPORTER_1"/>
    <property type="match status" value="1"/>
</dbReference>
<protein>
    <submittedName>
        <fullName evidence="6">Taurine ABC transporter ATP-binding protein</fullName>
    </submittedName>
</protein>
<dbReference type="CDD" id="cd03293">
    <property type="entry name" value="ABC_NrtD_SsuB_transporters"/>
    <property type="match status" value="1"/>
</dbReference>
<dbReference type="EMBL" id="CP022355">
    <property type="protein sequence ID" value="ASK77649.1"/>
    <property type="molecule type" value="Genomic_DNA"/>
</dbReference>
<dbReference type="Gene3D" id="3.40.50.300">
    <property type="entry name" value="P-loop containing nucleotide triphosphate hydrolases"/>
    <property type="match status" value="1"/>
</dbReference>
<keyword evidence="2" id="KW-0813">Transport</keyword>
<keyword evidence="4 6" id="KW-0067">ATP-binding</keyword>
<gene>
    <name evidence="6" type="ORF">CF386_00370</name>
</gene>
<dbReference type="Pfam" id="PF00005">
    <property type="entry name" value="ABC_tran"/>
    <property type="match status" value="1"/>
</dbReference>
<dbReference type="InterPro" id="IPR003439">
    <property type="entry name" value="ABC_transporter-like_ATP-bd"/>
</dbReference>
<dbReference type="InterPro" id="IPR027417">
    <property type="entry name" value="P-loop_NTPase"/>
</dbReference>
<comment type="similarity">
    <text evidence="1">Belongs to the ABC transporter superfamily.</text>
</comment>
<dbReference type="KEGG" id="pmai:CF386_00370"/>
<dbReference type="RefSeq" id="WP_089072559.1">
    <property type="nucleotide sequence ID" value="NZ_CBCSAM010000001.1"/>
</dbReference>
<keyword evidence="3" id="KW-0547">Nucleotide-binding</keyword>
<organism evidence="6 7">
    <name type="scientific">Paraphotobacterium marinum</name>
    <dbReference type="NCBI Taxonomy" id="1755811"/>
    <lineage>
        <taxon>Bacteria</taxon>
        <taxon>Pseudomonadati</taxon>
        <taxon>Pseudomonadota</taxon>
        <taxon>Gammaproteobacteria</taxon>
        <taxon>Vibrionales</taxon>
        <taxon>Vibrionaceae</taxon>
        <taxon>Paraphotobacterium</taxon>
    </lineage>
</organism>
<evidence type="ECO:0000256" key="3">
    <source>
        <dbReference type="ARBA" id="ARBA00022741"/>
    </source>
</evidence>
<dbReference type="PANTHER" id="PTHR42788">
    <property type="entry name" value="TAURINE IMPORT ATP-BINDING PROTEIN-RELATED"/>
    <property type="match status" value="1"/>
</dbReference>
<dbReference type="SUPFAM" id="SSF52540">
    <property type="entry name" value="P-loop containing nucleoside triphosphate hydrolases"/>
    <property type="match status" value="1"/>
</dbReference>
<dbReference type="Proteomes" id="UP000242175">
    <property type="component" value="Chromosome large"/>
</dbReference>
<evidence type="ECO:0000313" key="7">
    <source>
        <dbReference type="Proteomes" id="UP000242175"/>
    </source>
</evidence>
<sequence length="265" mass="29509">MTMTNLRKQQQKEIPMTELENITHSFAHHKENDDQTVLSDINLSLYEGEVVAILGRSGTGKSTLLRIIAGLIQPTLGTVLQNSSSLSGPNEEVSMVFQTFALLPWLTVRDNVAFGLEAQGVPILQRRKKAEEAIQMIGLEGYEDAYPKELSGGMKQRVGLARALVVEPELLLMDEPFSSLDIFTADKLRRDIMELWFTNNIKTKGIVMVTHNVEEAVLMADRIIVMEPGPGRIKSEISVTASHPRNIDTPELKAIKNSIIEDLMD</sequence>
<dbReference type="InterPro" id="IPR003593">
    <property type="entry name" value="AAA+_ATPase"/>
</dbReference>
<evidence type="ECO:0000256" key="4">
    <source>
        <dbReference type="ARBA" id="ARBA00022840"/>
    </source>
</evidence>
<dbReference type="GO" id="GO:0005524">
    <property type="term" value="F:ATP binding"/>
    <property type="evidence" value="ECO:0007669"/>
    <property type="project" value="UniProtKB-KW"/>
</dbReference>
<dbReference type="PANTHER" id="PTHR42788:SF13">
    <property type="entry name" value="ALIPHATIC SULFONATES IMPORT ATP-BINDING PROTEIN SSUB"/>
    <property type="match status" value="1"/>
</dbReference>
<dbReference type="AlphaFoldDB" id="A0A220VBE0"/>
<reference evidence="6 7" key="1">
    <citation type="journal article" date="2016" name="Int. J. Syst. Evol. Microbiol.">
        <title>Paraphotobacterium marinum gen. nov., sp. nov., a member of the family Vibrionaceae, isolated from surface seawater.</title>
        <authorList>
            <person name="Huang Z."/>
            <person name="Dong C."/>
            <person name="Shao Z."/>
        </authorList>
    </citation>
    <scope>NUCLEOTIDE SEQUENCE [LARGE SCALE GENOMIC DNA]</scope>
    <source>
        <strain evidence="6 7">NSCS20N07D</strain>
    </source>
</reference>
<evidence type="ECO:0000313" key="6">
    <source>
        <dbReference type="EMBL" id="ASK77649.1"/>
    </source>
</evidence>
<feature type="domain" description="ABC transporter" evidence="5">
    <location>
        <begin position="17"/>
        <end position="253"/>
    </location>
</feature>